<keyword evidence="1" id="KW-0285">Flavoprotein</keyword>
<keyword evidence="6" id="KW-1185">Reference proteome</keyword>
<evidence type="ECO:0000259" key="4">
    <source>
        <dbReference type="Pfam" id="PF07992"/>
    </source>
</evidence>
<name>A0ABT6ZF15_9MICO</name>
<accession>A0ABT6ZF15</accession>
<dbReference type="SUPFAM" id="SSF55424">
    <property type="entry name" value="FAD/NAD-linked reductases, dimerisation (C-terminal) domain"/>
    <property type="match status" value="1"/>
</dbReference>
<dbReference type="Gene3D" id="3.50.50.60">
    <property type="entry name" value="FAD/NAD(P)-binding domain"/>
    <property type="match status" value="2"/>
</dbReference>
<dbReference type="PRINTS" id="PR00469">
    <property type="entry name" value="PNDRDTASEII"/>
</dbReference>
<organism evidence="5 6">
    <name type="scientific">Microbacterium dauci</name>
    <dbReference type="NCBI Taxonomy" id="3048008"/>
    <lineage>
        <taxon>Bacteria</taxon>
        <taxon>Bacillati</taxon>
        <taxon>Actinomycetota</taxon>
        <taxon>Actinomycetes</taxon>
        <taxon>Micrococcales</taxon>
        <taxon>Microbacteriaceae</taxon>
        <taxon>Microbacterium</taxon>
    </lineage>
</organism>
<evidence type="ECO:0000313" key="5">
    <source>
        <dbReference type="EMBL" id="MDJ1114755.1"/>
    </source>
</evidence>
<dbReference type="InterPro" id="IPR023753">
    <property type="entry name" value="FAD/NAD-binding_dom"/>
</dbReference>
<reference evidence="5 6" key="1">
    <citation type="submission" date="2023-05" db="EMBL/GenBank/DDBJ databases">
        <title>Microbacterium dauci sp.nov., Isolated from Carrot Rhizosphere Soil.</title>
        <authorList>
            <person name="Xiao Z."/>
            <person name="Zheng J."/>
        </authorList>
    </citation>
    <scope>NUCLEOTIDE SEQUENCE [LARGE SCALE GENOMIC DNA]</scope>
    <source>
        <strain evidence="5 6">LX3-4</strain>
    </source>
</reference>
<dbReference type="EMBL" id="JASJND010000006">
    <property type="protein sequence ID" value="MDJ1114755.1"/>
    <property type="molecule type" value="Genomic_DNA"/>
</dbReference>
<sequence>MQTQTYEYLIIGGGMVADAAARGIRERDQTGTIGILSADVDPPYTRPALSKKLWTDPDFTWEQVPLDTEAATGAEIRLSTLVTAIDRSAQTVTTAEDEVFGYRRLLLATGSTPKTISAPDDERVLFFRSAEDYRTLRELAGRGGHFVVVGGGYIGTEIAAALAGNGVETELVFPAEVLGDDTFPSGLARRYEDLFRNGGVQLTSRSRVSEVREEGNAFHVVLDSGEELRADVVVIGLGADPVIALADAVGLATDDGVLVDEHLVTNDPAIWAAGDIAEYPDPILGRTRVEHVDNAEEMGAAAGRSMAGEDVPYAHTPYFYSQVFGTRWEAVGTLDPSKDPLVVELDEDRSVVYYRDESGAPVGVLLWNVEKARDLARAVLTDRVTDPERLRLRIT</sequence>
<feature type="domain" description="FAD/NAD(P)-binding" evidence="4">
    <location>
        <begin position="7"/>
        <end position="299"/>
    </location>
</feature>
<comment type="caution">
    <text evidence="5">The sequence shown here is derived from an EMBL/GenBank/DDBJ whole genome shotgun (WGS) entry which is preliminary data.</text>
</comment>
<dbReference type="InterPro" id="IPR016156">
    <property type="entry name" value="FAD/NAD-linked_Rdtase_dimer_sf"/>
</dbReference>
<evidence type="ECO:0000256" key="3">
    <source>
        <dbReference type="ARBA" id="ARBA00023002"/>
    </source>
</evidence>
<dbReference type="PANTHER" id="PTHR43557">
    <property type="entry name" value="APOPTOSIS-INDUCING FACTOR 1"/>
    <property type="match status" value="1"/>
</dbReference>
<dbReference type="Proteomes" id="UP001321481">
    <property type="component" value="Unassembled WGS sequence"/>
</dbReference>
<dbReference type="Pfam" id="PF07992">
    <property type="entry name" value="Pyr_redox_2"/>
    <property type="match status" value="1"/>
</dbReference>
<protein>
    <submittedName>
        <fullName evidence="5">FAD/NAD(P)-binding oxidoreductase</fullName>
        <ecNumber evidence="5">1.-.-.-</ecNumber>
    </submittedName>
</protein>
<dbReference type="GO" id="GO:0016491">
    <property type="term" value="F:oxidoreductase activity"/>
    <property type="evidence" value="ECO:0007669"/>
    <property type="project" value="UniProtKB-KW"/>
</dbReference>
<evidence type="ECO:0000256" key="1">
    <source>
        <dbReference type="ARBA" id="ARBA00022630"/>
    </source>
</evidence>
<gene>
    <name evidence="5" type="ORF">QNI14_09835</name>
</gene>
<proteinExistence type="predicted"/>
<dbReference type="PRINTS" id="PR00368">
    <property type="entry name" value="FADPNR"/>
</dbReference>
<keyword evidence="3 5" id="KW-0560">Oxidoreductase</keyword>
<dbReference type="PANTHER" id="PTHR43557:SF4">
    <property type="entry name" value="APOPTOSIS-INDUCING FACTOR 1, MITOCHONDRIAL"/>
    <property type="match status" value="1"/>
</dbReference>
<keyword evidence="2" id="KW-0274">FAD</keyword>
<evidence type="ECO:0000256" key="2">
    <source>
        <dbReference type="ARBA" id="ARBA00022827"/>
    </source>
</evidence>
<dbReference type="EC" id="1.-.-.-" evidence="5"/>
<dbReference type="InterPro" id="IPR050446">
    <property type="entry name" value="FAD-oxidoreductase/Apoptosis"/>
</dbReference>
<evidence type="ECO:0000313" key="6">
    <source>
        <dbReference type="Proteomes" id="UP001321481"/>
    </source>
</evidence>
<dbReference type="Gene3D" id="3.30.390.30">
    <property type="match status" value="1"/>
</dbReference>
<dbReference type="InterPro" id="IPR036188">
    <property type="entry name" value="FAD/NAD-bd_sf"/>
</dbReference>
<dbReference type="SUPFAM" id="SSF51905">
    <property type="entry name" value="FAD/NAD(P)-binding domain"/>
    <property type="match status" value="1"/>
</dbReference>
<dbReference type="RefSeq" id="WP_283716420.1">
    <property type="nucleotide sequence ID" value="NZ_JASJND010000006.1"/>
</dbReference>